<feature type="transmembrane region" description="Helical" evidence="6">
    <location>
        <begin position="6"/>
        <end position="23"/>
    </location>
</feature>
<name>A0ABS4GQC7_9BACL</name>
<protein>
    <submittedName>
        <fullName evidence="8">Mono/diheme cytochrome c family protein</fullName>
    </submittedName>
</protein>
<dbReference type="Proteomes" id="UP001519343">
    <property type="component" value="Unassembled WGS sequence"/>
</dbReference>
<keyword evidence="6" id="KW-0812">Transmembrane</keyword>
<keyword evidence="3 4" id="KW-0408">Iron</keyword>
<proteinExistence type="predicted"/>
<evidence type="ECO:0000256" key="2">
    <source>
        <dbReference type="ARBA" id="ARBA00022723"/>
    </source>
</evidence>
<keyword evidence="2 4" id="KW-0479">Metal-binding</keyword>
<keyword evidence="9" id="KW-1185">Reference proteome</keyword>
<feature type="region of interest" description="Disordered" evidence="5">
    <location>
        <begin position="32"/>
        <end position="58"/>
    </location>
</feature>
<organism evidence="8 9">
    <name type="scientific">Ammoniphilus resinae</name>
    <dbReference type="NCBI Taxonomy" id="861532"/>
    <lineage>
        <taxon>Bacteria</taxon>
        <taxon>Bacillati</taxon>
        <taxon>Bacillota</taxon>
        <taxon>Bacilli</taxon>
        <taxon>Bacillales</taxon>
        <taxon>Paenibacillaceae</taxon>
        <taxon>Aneurinibacillus group</taxon>
        <taxon>Ammoniphilus</taxon>
    </lineage>
</organism>
<sequence length="143" mass="14626">MGKNLIIFFVSFAVALGGGYLFYQTGDQQSTAAGKSSPAASDSEQKEVVSAQPASASSGEGEIFVQRGCSACHAVSSLGVQGGATGPDLSKAYTNVPDKHGVPIEEFLKKPTSAVMSGVIGGNPLTDDEMKAILDALKIASEK</sequence>
<reference evidence="8 9" key="1">
    <citation type="submission" date="2021-03" db="EMBL/GenBank/DDBJ databases">
        <title>Genomic Encyclopedia of Type Strains, Phase IV (KMG-IV): sequencing the most valuable type-strain genomes for metagenomic binning, comparative biology and taxonomic classification.</title>
        <authorList>
            <person name="Goeker M."/>
        </authorList>
    </citation>
    <scope>NUCLEOTIDE SEQUENCE [LARGE SCALE GENOMIC DNA]</scope>
    <source>
        <strain evidence="8 9">DSM 24738</strain>
    </source>
</reference>
<dbReference type="EMBL" id="JAGGKT010000006">
    <property type="protein sequence ID" value="MBP1932451.1"/>
    <property type="molecule type" value="Genomic_DNA"/>
</dbReference>
<dbReference type="InterPro" id="IPR009056">
    <property type="entry name" value="Cyt_c-like_dom"/>
</dbReference>
<dbReference type="Gene3D" id="1.10.760.10">
    <property type="entry name" value="Cytochrome c-like domain"/>
    <property type="match status" value="1"/>
</dbReference>
<dbReference type="RefSeq" id="WP_209810489.1">
    <property type="nucleotide sequence ID" value="NZ_JAGGKT010000006.1"/>
</dbReference>
<feature type="compositionally biased region" description="Polar residues" evidence="5">
    <location>
        <begin position="32"/>
        <end position="42"/>
    </location>
</feature>
<evidence type="ECO:0000259" key="7">
    <source>
        <dbReference type="PROSITE" id="PS51007"/>
    </source>
</evidence>
<dbReference type="Pfam" id="PF00034">
    <property type="entry name" value="Cytochrom_C"/>
    <property type="match status" value="1"/>
</dbReference>
<keyword evidence="6" id="KW-1133">Transmembrane helix</keyword>
<dbReference type="InterPro" id="IPR036909">
    <property type="entry name" value="Cyt_c-like_dom_sf"/>
</dbReference>
<evidence type="ECO:0000256" key="3">
    <source>
        <dbReference type="ARBA" id="ARBA00023004"/>
    </source>
</evidence>
<gene>
    <name evidence="8" type="ORF">J2Z37_002452</name>
</gene>
<evidence type="ECO:0000313" key="8">
    <source>
        <dbReference type="EMBL" id="MBP1932451.1"/>
    </source>
</evidence>
<evidence type="ECO:0000256" key="4">
    <source>
        <dbReference type="PROSITE-ProRule" id="PRU00433"/>
    </source>
</evidence>
<evidence type="ECO:0000256" key="5">
    <source>
        <dbReference type="SAM" id="MobiDB-lite"/>
    </source>
</evidence>
<evidence type="ECO:0000256" key="1">
    <source>
        <dbReference type="ARBA" id="ARBA00022617"/>
    </source>
</evidence>
<dbReference type="PROSITE" id="PS51007">
    <property type="entry name" value="CYTC"/>
    <property type="match status" value="1"/>
</dbReference>
<keyword evidence="1 4" id="KW-0349">Heme</keyword>
<accession>A0ABS4GQC7</accession>
<comment type="caution">
    <text evidence="8">The sequence shown here is derived from an EMBL/GenBank/DDBJ whole genome shotgun (WGS) entry which is preliminary data.</text>
</comment>
<evidence type="ECO:0000313" key="9">
    <source>
        <dbReference type="Proteomes" id="UP001519343"/>
    </source>
</evidence>
<keyword evidence="6" id="KW-0472">Membrane</keyword>
<evidence type="ECO:0000256" key="6">
    <source>
        <dbReference type="SAM" id="Phobius"/>
    </source>
</evidence>
<feature type="domain" description="Cytochrome c" evidence="7">
    <location>
        <begin position="56"/>
        <end position="141"/>
    </location>
</feature>
<dbReference type="SUPFAM" id="SSF46626">
    <property type="entry name" value="Cytochrome c"/>
    <property type="match status" value="1"/>
</dbReference>